<keyword evidence="11" id="KW-0862">Zinc</keyword>
<comment type="catalytic activity">
    <reaction evidence="1">
        <text>a beta-lactam + H2O = a substituted beta-amino acid</text>
        <dbReference type="Rhea" id="RHEA:20401"/>
        <dbReference type="ChEBI" id="CHEBI:15377"/>
        <dbReference type="ChEBI" id="CHEBI:35627"/>
        <dbReference type="ChEBI" id="CHEBI:140347"/>
        <dbReference type="EC" id="3.5.2.6"/>
    </reaction>
</comment>
<dbReference type="PROSITE" id="PS00743">
    <property type="entry name" value="BETA_LACTAMASE_B_1"/>
    <property type="match status" value="1"/>
</dbReference>
<dbReference type="InterPro" id="IPR001279">
    <property type="entry name" value="Metallo-B-lactamas"/>
</dbReference>
<evidence type="ECO:0000256" key="5">
    <source>
        <dbReference type="ARBA" id="ARBA00011245"/>
    </source>
</evidence>
<evidence type="ECO:0000256" key="2">
    <source>
        <dbReference type="ARBA" id="ARBA00001947"/>
    </source>
</evidence>
<dbReference type="Gene3D" id="3.60.15.10">
    <property type="entry name" value="Ribonuclease Z/Hydroxyacylglutathione hydrolase-like"/>
    <property type="match status" value="1"/>
</dbReference>
<evidence type="ECO:0000256" key="6">
    <source>
        <dbReference type="ARBA" id="ARBA00012865"/>
    </source>
</evidence>
<comment type="caution">
    <text evidence="14">The sequence shown here is derived from an EMBL/GenBank/DDBJ whole genome shotgun (WGS) entry which is preliminary data.</text>
</comment>
<keyword evidence="12" id="KW-0046">Antibiotic resistance</keyword>
<dbReference type="GO" id="GO:0046677">
    <property type="term" value="P:response to antibiotic"/>
    <property type="evidence" value="ECO:0007669"/>
    <property type="project" value="UniProtKB-KW"/>
</dbReference>
<evidence type="ECO:0000259" key="13">
    <source>
        <dbReference type="SMART" id="SM00849"/>
    </source>
</evidence>
<keyword evidence="10 14" id="KW-0378">Hydrolase</keyword>
<keyword evidence="15" id="KW-1185">Reference proteome</keyword>
<dbReference type="PANTHER" id="PTHR42951:SF4">
    <property type="entry name" value="ACYL-COENZYME A THIOESTERASE MBLAC2"/>
    <property type="match status" value="1"/>
</dbReference>
<evidence type="ECO:0000256" key="4">
    <source>
        <dbReference type="ARBA" id="ARBA00005250"/>
    </source>
</evidence>
<dbReference type="AlphaFoldDB" id="A0A5C7FXT3"/>
<evidence type="ECO:0000256" key="3">
    <source>
        <dbReference type="ARBA" id="ARBA00004418"/>
    </source>
</evidence>
<accession>A0A5C7FXT3</accession>
<keyword evidence="7" id="KW-0479">Metal-binding</keyword>
<evidence type="ECO:0000313" key="14">
    <source>
        <dbReference type="EMBL" id="TXF99716.1"/>
    </source>
</evidence>
<dbReference type="EMBL" id="VPFD01000011">
    <property type="protein sequence ID" value="TXF99716.1"/>
    <property type="molecule type" value="Genomic_DNA"/>
</dbReference>
<evidence type="ECO:0000256" key="12">
    <source>
        <dbReference type="ARBA" id="ARBA00023251"/>
    </source>
</evidence>
<keyword evidence="9" id="KW-0574">Periplasm</keyword>
<dbReference type="GO" id="GO:0017001">
    <property type="term" value="P:antibiotic catabolic process"/>
    <property type="evidence" value="ECO:0007669"/>
    <property type="project" value="InterPro"/>
</dbReference>
<dbReference type="GO" id="GO:0008270">
    <property type="term" value="F:zinc ion binding"/>
    <property type="evidence" value="ECO:0007669"/>
    <property type="project" value="InterPro"/>
</dbReference>
<evidence type="ECO:0000256" key="8">
    <source>
        <dbReference type="ARBA" id="ARBA00022729"/>
    </source>
</evidence>
<dbReference type="PANTHER" id="PTHR42951">
    <property type="entry name" value="METALLO-BETA-LACTAMASE DOMAIN-CONTAINING"/>
    <property type="match status" value="1"/>
</dbReference>
<proteinExistence type="inferred from homology"/>
<evidence type="ECO:0000313" key="15">
    <source>
        <dbReference type="Proteomes" id="UP000321413"/>
    </source>
</evidence>
<dbReference type="InterPro" id="IPR001018">
    <property type="entry name" value="Beta-lactamase_class-B_CS"/>
</dbReference>
<gene>
    <name evidence="14" type="ORF">FVD38_11475</name>
</gene>
<dbReference type="GO" id="GO:0042597">
    <property type="term" value="C:periplasmic space"/>
    <property type="evidence" value="ECO:0007669"/>
    <property type="project" value="UniProtKB-SubCell"/>
</dbReference>
<dbReference type="Pfam" id="PF00753">
    <property type="entry name" value="Lactamase_B"/>
    <property type="match status" value="1"/>
</dbReference>
<dbReference type="RefSeq" id="WP_147934936.1">
    <property type="nucleotide sequence ID" value="NZ_VPFD01000011.1"/>
</dbReference>
<dbReference type="CDD" id="cd06262">
    <property type="entry name" value="metallo-hydrolase-like_MBL-fold"/>
    <property type="match status" value="1"/>
</dbReference>
<sequence length="303" mass="32504">MDLHLPSSVHVLERNWLSSNNVLLIGPDDTALIDSGYVTHATQTLALVRHLLRDRPLDRLLNTHLHSDHCGGNAALQAAYGCHTAIPALDADKVARWDEAALSFRATGQQCPRFGFDGVLAPGDVLWLGGLRWQVLAAPGHDPHALLIFCADEGVLVSGDALWQDGFGVIFPELTGEPGFDEVGATLDLIDSLAPRVVIPGHGPVFGDVDAALARARARLDYLAVDPKRNARNAVKVLLKFLLLERGKIAVATLPRLLASIPLVEQVRPTVLGLDADELAQWAAAALVRAGAARIEGEMLLDL</sequence>
<evidence type="ECO:0000256" key="11">
    <source>
        <dbReference type="ARBA" id="ARBA00022833"/>
    </source>
</evidence>
<dbReference type="SMART" id="SM00849">
    <property type="entry name" value="Lactamase_B"/>
    <property type="match status" value="1"/>
</dbReference>
<dbReference type="Proteomes" id="UP000321413">
    <property type="component" value="Unassembled WGS sequence"/>
</dbReference>
<evidence type="ECO:0000256" key="7">
    <source>
        <dbReference type="ARBA" id="ARBA00022723"/>
    </source>
</evidence>
<name>A0A5C7FXT3_9BURK</name>
<comment type="similarity">
    <text evidence="4">Belongs to the metallo-beta-lactamase superfamily. Class-B beta-lactamase family.</text>
</comment>
<dbReference type="EC" id="3.5.2.6" evidence="6"/>
<evidence type="ECO:0000256" key="1">
    <source>
        <dbReference type="ARBA" id="ARBA00001526"/>
    </source>
</evidence>
<keyword evidence="8" id="KW-0732">Signal</keyword>
<dbReference type="GO" id="GO:0008800">
    <property type="term" value="F:beta-lactamase activity"/>
    <property type="evidence" value="ECO:0007669"/>
    <property type="project" value="UniProtKB-EC"/>
</dbReference>
<dbReference type="SUPFAM" id="SSF56281">
    <property type="entry name" value="Metallo-hydrolase/oxidoreductase"/>
    <property type="match status" value="1"/>
</dbReference>
<protein>
    <recommendedName>
        <fullName evidence="6">beta-lactamase</fullName>
        <ecNumber evidence="6">3.5.2.6</ecNumber>
    </recommendedName>
</protein>
<comment type="subunit">
    <text evidence="5">Monomer.</text>
</comment>
<comment type="cofactor">
    <cofactor evidence="2">
        <name>Zn(2+)</name>
        <dbReference type="ChEBI" id="CHEBI:29105"/>
    </cofactor>
</comment>
<dbReference type="InterPro" id="IPR036866">
    <property type="entry name" value="RibonucZ/Hydroxyglut_hydro"/>
</dbReference>
<dbReference type="InterPro" id="IPR050855">
    <property type="entry name" value="NDM-1-like"/>
</dbReference>
<evidence type="ECO:0000256" key="9">
    <source>
        <dbReference type="ARBA" id="ARBA00022764"/>
    </source>
</evidence>
<reference evidence="14 15" key="1">
    <citation type="submission" date="2019-08" db="EMBL/GenBank/DDBJ databases">
        <title>Massilia golmudensis sp. nov., isolated from sand in the Qinghai-Tibetan Plateau.</title>
        <authorList>
            <person name="Zhang B."/>
        </authorList>
    </citation>
    <scope>NUCLEOTIDE SEQUENCE [LARGE SCALE GENOMIC DNA]</scope>
    <source>
        <strain evidence="14 15">GEM5</strain>
    </source>
</reference>
<comment type="subcellular location">
    <subcellularLocation>
        <location evidence="3">Periplasm</location>
    </subcellularLocation>
</comment>
<feature type="domain" description="Metallo-beta-lactamase" evidence="13">
    <location>
        <begin position="18"/>
        <end position="202"/>
    </location>
</feature>
<evidence type="ECO:0000256" key="10">
    <source>
        <dbReference type="ARBA" id="ARBA00022801"/>
    </source>
</evidence>
<organism evidence="14 15">
    <name type="scientific">Massilia arenae</name>
    <dbReference type="NCBI Taxonomy" id="2603288"/>
    <lineage>
        <taxon>Bacteria</taxon>
        <taxon>Pseudomonadati</taxon>
        <taxon>Pseudomonadota</taxon>
        <taxon>Betaproteobacteria</taxon>
        <taxon>Burkholderiales</taxon>
        <taxon>Oxalobacteraceae</taxon>
        <taxon>Telluria group</taxon>
        <taxon>Massilia</taxon>
    </lineage>
</organism>